<accession>A0ABU1ZWE0</accession>
<dbReference type="Gene3D" id="3.40.710.10">
    <property type="entry name" value="DD-peptidase/beta-lactamase superfamily"/>
    <property type="match status" value="1"/>
</dbReference>
<dbReference type="RefSeq" id="WP_290198210.1">
    <property type="nucleotide sequence ID" value="NZ_CP047654.1"/>
</dbReference>
<organism evidence="2 3">
    <name type="scientific">Corynebacterium guangdongense</name>
    <dbReference type="NCBI Taxonomy" id="1783348"/>
    <lineage>
        <taxon>Bacteria</taxon>
        <taxon>Bacillati</taxon>
        <taxon>Actinomycetota</taxon>
        <taxon>Actinomycetes</taxon>
        <taxon>Mycobacteriales</taxon>
        <taxon>Corynebacteriaceae</taxon>
        <taxon>Corynebacterium</taxon>
    </lineage>
</organism>
<feature type="signal peptide" evidence="1">
    <location>
        <begin position="1"/>
        <end position="19"/>
    </location>
</feature>
<gene>
    <name evidence="2" type="ORF">J2S39_000925</name>
</gene>
<keyword evidence="1" id="KW-0732">Signal</keyword>
<dbReference type="SUPFAM" id="SSF56601">
    <property type="entry name" value="beta-lactamase/transpeptidase-like"/>
    <property type="match status" value="1"/>
</dbReference>
<proteinExistence type="predicted"/>
<sequence>MDWAGGRRAFGALTMTALAAVTVAGCSPSQRPADSVAIGATVTMAPTGEREVREAAEVLEDVLDAVEAEHGGVAGISVATEHGIINVGSDGRSRAWSTIKVPIAIAAMQQKVGTESMVRAAISESSNEDAAALWAALGGGAEAAASVDSLLWRYNGVAHTRPTVDEYPDEPTPIGWIPWTLNGQAGFASRLACIPAVDVVWDAMGEIVPWQQSGLGRISGMHFKGGWSQEEDGLYSYTYRQFGALPTDDGVLGVAIIAHPEDGRRGTAERMLDDLADGISRSVEDGSLVASDHCVLPDSLKTTETEGGEPVDLP</sequence>
<evidence type="ECO:0000313" key="3">
    <source>
        <dbReference type="Proteomes" id="UP001180840"/>
    </source>
</evidence>
<comment type="caution">
    <text evidence="2">The sequence shown here is derived from an EMBL/GenBank/DDBJ whole genome shotgun (WGS) entry which is preliminary data.</text>
</comment>
<evidence type="ECO:0000256" key="1">
    <source>
        <dbReference type="SAM" id="SignalP"/>
    </source>
</evidence>
<dbReference type="PROSITE" id="PS51257">
    <property type="entry name" value="PROKAR_LIPOPROTEIN"/>
    <property type="match status" value="1"/>
</dbReference>
<dbReference type="EMBL" id="JAVDXZ010000001">
    <property type="protein sequence ID" value="MDR7329249.1"/>
    <property type="molecule type" value="Genomic_DNA"/>
</dbReference>
<dbReference type="Proteomes" id="UP001180840">
    <property type="component" value="Unassembled WGS sequence"/>
</dbReference>
<dbReference type="InterPro" id="IPR012338">
    <property type="entry name" value="Beta-lactam/transpept-like"/>
</dbReference>
<evidence type="ECO:0000313" key="2">
    <source>
        <dbReference type="EMBL" id="MDR7329249.1"/>
    </source>
</evidence>
<feature type="chain" id="PRO_5046982888" evidence="1">
    <location>
        <begin position="20"/>
        <end position="314"/>
    </location>
</feature>
<keyword evidence="3" id="KW-1185">Reference proteome</keyword>
<name>A0ABU1ZWE0_9CORY</name>
<reference evidence="2" key="1">
    <citation type="submission" date="2023-07" db="EMBL/GenBank/DDBJ databases">
        <title>Sequencing the genomes of 1000 actinobacteria strains.</title>
        <authorList>
            <person name="Klenk H.-P."/>
        </authorList>
    </citation>
    <scope>NUCLEOTIDE SEQUENCE</scope>
    <source>
        <strain evidence="2">DSM 107476</strain>
    </source>
</reference>
<protein>
    <submittedName>
        <fullName evidence="2">Uncharacterized protein</fullName>
    </submittedName>
</protein>